<organism evidence="1 2">
    <name type="scientific">Salmonella phage assan</name>
    <dbReference type="NCBI Taxonomy" id="2713275"/>
    <lineage>
        <taxon>Viruses</taxon>
        <taxon>Duplodnaviria</taxon>
        <taxon>Heunggongvirae</taxon>
        <taxon>Uroviricota</taxon>
        <taxon>Caudoviricetes</taxon>
        <taxon>Astrithrvirus</taxon>
        <taxon>Astrithrvirus astrithr</taxon>
    </lineage>
</organism>
<accession>A0A6G8RB67</accession>
<reference evidence="2" key="1">
    <citation type="submission" date="2020-02" db="EMBL/GenBank/DDBJ databases">
        <authorList>
            <person name="Olsen N.S."/>
            <person name="Forero-Junco L."/>
            <person name="Kot W."/>
            <person name="Hansen L.H."/>
        </authorList>
    </citation>
    <scope>NUCLEOTIDE SEQUENCE [LARGE SCALE GENOMIC DNA]</scope>
</reference>
<dbReference type="Pfam" id="PF25622">
    <property type="entry name" value="Phi29_MCP"/>
    <property type="match status" value="1"/>
</dbReference>
<gene>
    <name evidence="1" type="ORF">assan_8</name>
</gene>
<dbReference type="EMBL" id="MT074440">
    <property type="protein sequence ID" value="QIN98656.1"/>
    <property type="molecule type" value="Genomic_DNA"/>
</dbReference>
<evidence type="ECO:0008006" key="3">
    <source>
        <dbReference type="Google" id="ProtNLM"/>
    </source>
</evidence>
<dbReference type="Proteomes" id="UP000503107">
    <property type="component" value="Segment"/>
</dbReference>
<proteinExistence type="predicted"/>
<protein>
    <recommendedName>
        <fullName evidence="3">Major capsid protein</fullName>
    </recommendedName>
</protein>
<sequence>MQVTQLYTLINNVTKEILGETAVVNEDLSNVVDIGKSIFDQTSVDNYVKKLVNHIGKVIFQDRVYAGGVPSVLMDSWEFGSILQKVSMSLPEATENESWKLVDGQEYKQDVFTAPKVEAKFYNSKVTFEIPMSFTELQVKESFSSREQLNGFVSMITTSVENSMTVKLDALIMRAINNMTGETLVAGIGSGTAGAKTLDFTKTSGRAVNLLALYNAQADTADKVTVANALTNYKFIKFATYTLGIYADRMSKISKLFNVGGKERFTPADMRRCVLLSDFAKAAVTYLQADIQSPEMVALPQHDAVPYWQGSGTDYALSSTGIIDIKTASGETVKVPAEGSETGNTNAAILGVMFDRDAVGVANLDRRTTTAYNAKAEFYNNWYKMDAGYYNDLNENFVVFFIGETLA</sequence>
<evidence type="ECO:0000313" key="1">
    <source>
        <dbReference type="EMBL" id="QIN98656.1"/>
    </source>
</evidence>
<evidence type="ECO:0000313" key="2">
    <source>
        <dbReference type="Proteomes" id="UP000503107"/>
    </source>
</evidence>
<name>A0A6G8RB67_9CAUD</name>